<dbReference type="InterPro" id="IPR036095">
    <property type="entry name" value="PTS_EIIB-like_sf"/>
</dbReference>
<dbReference type="PROSITE" id="PS51094">
    <property type="entry name" value="PTS_EIIA_TYPE_2"/>
    <property type="match status" value="1"/>
</dbReference>
<feature type="region of interest" description="Disordered" evidence="13">
    <location>
        <begin position="282"/>
        <end position="303"/>
    </location>
</feature>
<evidence type="ECO:0000259" key="17">
    <source>
        <dbReference type="PROSITE" id="PS51104"/>
    </source>
</evidence>
<feature type="domain" description="PTS EIIA type-2" evidence="15">
    <location>
        <begin position="3"/>
        <end position="146"/>
    </location>
</feature>
<dbReference type="InterPro" id="IPR003352">
    <property type="entry name" value="PTS_EIIC"/>
</dbReference>
<dbReference type="PROSITE" id="PS51099">
    <property type="entry name" value="PTS_EIIB_TYPE_2"/>
    <property type="match status" value="1"/>
</dbReference>
<keyword evidence="11 14" id="KW-1133">Transmembrane helix</keyword>
<dbReference type="Pfam" id="PF02302">
    <property type="entry name" value="PTS_IIB"/>
    <property type="match status" value="1"/>
</dbReference>
<name>A0A423UTK7_STRGL</name>
<feature type="transmembrane region" description="Helical" evidence="14">
    <location>
        <begin position="321"/>
        <end position="344"/>
    </location>
</feature>
<keyword evidence="3" id="KW-0813">Transport</keyword>
<dbReference type="CDD" id="cd00211">
    <property type="entry name" value="PTS_IIA_fru"/>
    <property type="match status" value="1"/>
</dbReference>
<feature type="region of interest" description="Disordered" evidence="13">
    <location>
        <begin position="148"/>
        <end position="171"/>
    </location>
</feature>
<evidence type="ECO:0000256" key="2">
    <source>
        <dbReference type="ARBA" id="ARBA00004496"/>
    </source>
</evidence>
<evidence type="ECO:0000256" key="10">
    <source>
        <dbReference type="ARBA" id="ARBA00022777"/>
    </source>
</evidence>
<dbReference type="Proteomes" id="UP000285596">
    <property type="component" value="Unassembled WGS sequence"/>
</dbReference>
<dbReference type="Gene3D" id="3.40.50.2300">
    <property type="match status" value="1"/>
</dbReference>
<evidence type="ECO:0000256" key="12">
    <source>
        <dbReference type="ARBA" id="ARBA00023136"/>
    </source>
</evidence>
<dbReference type="PANTHER" id="PTHR30505">
    <property type="entry name" value="FRUCTOSE-LIKE PERMEASE"/>
    <property type="match status" value="1"/>
</dbReference>
<feature type="transmembrane region" description="Helical" evidence="14">
    <location>
        <begin position="401"/>
        <end position="431"/>
    </location>
</feature>
<evidence type="ECO:0000259" key="16">
    <source>
        <dbReference type="PROSITE" id="PS51099"/>
    </source>
</evidence>
<dbReference type="GO" id="GO:0016301">
    <property type="term" value="F:kinase activity"/>
    <property type="evidence" value="ECO:0007669"/>
    <property type="project" value="UniProtKB-KW"/>
</dbReference>
<dbReference type="PROSITE" id="PS51104">
    <property type="entry name" value="PTS_EIIC_TYPE_2"/>
    <property type="match status" value="1"/>
</dbReference>
<dbReference type="GO" id="GO:0090563">
    <property type="term" value="F:protein-phosphocysteine-sugar phosphotransferase activity"/>
    <property type="evidence" value="ECO:0007669"/>
    <property type="project" value="TreeGrafter"/>
</dbReference>
<evidence type="ECO:0000313" key="19">
    <source>
        <dbReference type="Proteomes" id="UP000285596"/>
    </source>
</evidence>
<dbReference type="CDD" id="cd05569">
    <property type="entry name" value="PTS_IIB_fructose"/>
    <property type="match status" value="1"/>
</dbReference>
<feature type="transmembrane region" description="Helical" evidence="14">
    <location>
        <begin position="443"/>
        <end position="466"/>
    </location>
</feature>
<evidence type="ECO:0000256" key="8">
    <source>
        <dbReference type="ARBA" id="ARBA00022683"/>
    </source>
</evidence>
<dbReference type="InterPro" id="IPR050864">
    <property type="entry name" value="Bacterial_PTS_Sugar_Transport"/>
</dbReference>
<organism evidence="18 19">
    <name type="scientific">Streptomyces globisporus</name>
    <dbReference type="NCBI Taxonomy" id="1908"/>
    <lineage>
        <taxon>Bacteria</taxon>
        <taxon>Bacillati</taxon>
        <taxon>Actinomycetota</taxon>
        <taxon>Actinomycetes</taxon>
        <taxon>Kitasatosporales</taxon>
        <taxon>Streptomycetaceae</taxon>
        <taxon>Streptomyces</taxon>
    </lineage>
</organism>
<protein>
    <submittedName>
        <fullName evidence="18">PTS lactose transporter subunit IIC</fullName>
    </submittedName>
</protein>
<dbReference type="InterPro" id="IPR013014">
    <property type="entry name" value="PTS_EIIC_2"/>
</dbReference>
<dbReference type="NCBIfam" id="TIGR00829">
    <property type="entry name" value="FRU"/>
    <property type="match status" value="1"/>
</dbReference>
<evidence type="ECO:0000256" key="5">
    <source>
        <dbReference type="ARBA" id="ARBA00022553"/>
    </source>
</evidence>
<evidence type="ECO:0000256" key="4">
    <source>
        <dbReference type="ARBA" id="ARBA00022475"/>
    </source>
</evidence>
<dbReference type="InterPro" id="IPR013011">
    <property type="entry name" value="PTS_EIIB_2"/>
</dbReference>
<feature type="transmembrane region" description="Helical" evidence="14">
    <location>
        <begin position="487"/>
        <end position="507"/>
    </location>
</feature>
<keyword evidence="8" id="KW-0598">Phosphotransferase system</keyword>
<dbReference type="Pfam" id="PF02378">
    <property type="entry name" value="PTS_EIIC"/>
    <property type="match status" value="1"/>
</dbReference>
<feature type="domain" description="PTS EIIB type-2" evidence="16">
    <location>
        <begin position="180"/>
        <end position="275"/>
    </location>
</feature>
<dbReference type="SUPFAM" id="SSF52794">
    <property type="entry name" value="PTS system IIB component-like"/>
    <property type="match status" value="1"/>
</dbReference>
<dbReference type="AlphaFoldDB" id="A0A423UTK7"/>
<dbReference type="RefSeq" id="WP_118905473.1">
    <property type="nucleotide sequence ID" value="NZ_QWFA01000173.1"/>
</dbReference>
<dbReference type="InterPro" id="IPR003353">
    <property type="entry name" value="PTS_IIB_fruc"/>
</dbReference>
<dbReference type="InterPro" id="IPR003501">
    <property type="entry name" value="PTS_EIIB_2/3"/>
</dbReference>
<evidence type="ECO:0000256" key="9">
    <source>
        <dbReference type="ARBA" id="ARBA00022692"/>
    </source>
</evidence>
<evidence type="ECO:0000256" key="14">
    <source>
        <dbReference type="SAM" id="Phobius"/>
    </source>
</evidence>
<evidence type="ECO:0000256" key="1">
    <source>
        <dbReference type="ARBA" id="ARBA00004429"/>
    </source>
</evidence>
<keyword evidence="10" id="KW-0418">Kinase</keyword>
<dbReference type="FunFam" id="3.40.930.10:FF:000009">
    <property type="entry name" value="PTS system, fructose specific IIABC component"/>
    <property type="match status" value="1"/>
</dbReference>
<evidence type="ECO:0000256" key="6">
    <source>
        <dbReference type="ARBA" id="ARBA00022597"/>
    </source>
</evidence>
<dbReference type="GO" id="GO:0009401">
    <property type="term" value="P:phosphoenolpyruvate-dependent sugar phosphotransferase system"/>
    <property type="evidence" value="ECO:0007669"/>
    <property type="project" value="UniProtKB-KW"/>
</dbReference>
<dbReference type="GO" id="GO:0022877">
    <property type="term" value="F:protein-N(PI)-phosphohistidine-fructose phosphotransferase system transporter activity"/>
    <property type="evidence" value="ECO:0007669"/>
    <property type="project" value="InterPro"/>
</dbReference>
<comment type="subcellular location">
    <subcellularLocation>
        <location evidence="1">Cell inner membrane</location>
        <topology evidence="1">Multi-pass membrane protein</topology>
    </subcellularLocation>
    <subcellularLocation>
        <location evidence="2">Cytoplasm</location>
    </subcellularLocation>
</comment>
<gene>
    <name evidence="18" type="ORF">D3105_26185</name>
</gene>
<keyword evidence="5" id="KW-0597">Phosphoprotein</keyword>
<dbReference type="InterPro" id="IPR016152">
    <property type="entry name" value="PTrfase/Anion_transptr"/>
</dbReference>
<keyword evidence="7" id="KW-0808">Transferase</keyword>
<dbReference type="Gene3D" id="3.40.930.10">
    <property type="entry name" value="Mannitol-specific EII, Chain A"/>
    <property type="match status" value="1"/>
</dbReference>
<dbReference type="SUPFAM" id="SSF55804">
    <property type="entry name" value="Phoshotransferase/anion transport protein"/>
    <property type="match status" value="1"/>
</dbReference>
<accession>A0A423UTK7</accession>
<dbReference type="PANTHER" id="PTHR30505:SF0">
    <property type="entry name" value="FRUCTOSE-LIKE PTS SYSTEM EIIBC COMPONENT-RELATED"/>
    <property type="match status" value="1"/>
</dbReference>
<evidence type="ECO:0000256" key="13">
    <source>
        <dbReference type="SAM" id="MobiDB-lite"/>
    </source>
</evidence>
<dbReference type="GO" id="GO:0005886">
    <property type="term" value="C:plasma membrane"/>
    <property type="evidence" value="ECO:0007669"/>
    <property type="project" value="UniProtKB-SubCell"/>
</dbReference>
<dbReference type="InterPro" id="IPR002178">
    <property type="entry name" value="PTS_EIIA_type-2_dom"/>
</dbReference>
<evidence type="ECO:0000256" key="3">
    <source>
        <dbReference type="ARBA" id="ARBA00022448"/>
    </source>
</evidence>
<dbReference type="EMBL" id="QWFA01000173">
    <property type="protein sequence ID" value="ROV65674.1"/>
    <property type="molecule type" value="Genomic_DNA"/>
</dbReference>
<feature type="transmembrane region" description="Helical" evidence="14">
    <location>
        <begin position="527"/>
        <end position="550"/>
    </location>
</feature>
<keyword evidence="6" id="KW-0762">Sugar transport</keyword>
<proteinExistence type="predicted"/>
<dbReference type="GO" id="GO:0005351">
    <property type="term" value="F:carbohydrate:proton symporter activity"/>
    <property type="evidence" value="ECO:0007669"/>
    <property type="project" value="InterPro"/>
</dbReference>
<feature type="transmembrane region" description="Helical" evidence="14">
    <location>
        <begin position="628"/>
        <end position="648"/>
    </location>
</feature>
<dbReference type="Pfam" id="PF00359">
    <property type="entry name" value="PTS_EIIA_2"/>
    <property type="match status" value="1"/>
</dbReference>
<evidence type="ECO:0000256" key="7">
    <source>
        <dbReference type="ARBA" id="ARBA00022679"/>
    </source>
</evidence>
<keyword evidence="12 14" id="KW-0472">Membrane</keyword>
<keyword evidence="9 14" id="KW-0812">Transmembrane</keyword>
<evidence type="ECO:0000256" key="11">
    <source>
        <dbReference type="ARBA" id="ARBA00022989"/>
    </source>
</evidence>
<reference evidence="18 19" key="1">
    <citation type="submission" date="2018-08" db="EMBL/GenBank/DDBJ databases">
        <title>Streptomyces globisporus 1912-4Crt, whole genome shotgun sequence.</title>
        <authorList>
            <person name="Matselyukh B."/>
        </authorList>
    </citation>
    <scope>NUCLEOTIDE SEQUENCE [LARGE SCALE GENOMIC DNA]</scope>
    <source>
        <strain evidence="18 19">1912-4Crt</strain>
    </source>
</reference>
<dbReference type="NCBIfam" id="TIGR01427">
    <property type="entry name" value="PTS_IIC_fructo"/>
    <property type="match status" value="1"/>
</dbReference>
<dbReference type="GO" id="GO:0005737">
    <property type="term" value="C:cytoplasm"/>
    <property type="evidence" value="ECO:0007669"/>
    <property type="project" value="UniProtKB-SubCell"/>
</dbReference>
<feature type="transmembrane region" description="Helical" evidence="14">
    <location>
        <begin position="364"/>
        <end position="389"/>
    </location>
</feature>
<comment type="caution">
    <text evidence="18">The sequence shown here is derived from an EMBL/GenBank/DDBJ whole genome shotgun (WGS) entry which is preliminary data.</text>
</comment>
<evidence type="ECO:0000313" key="18">
    <source>
        <dbReference type="EMBL" id="ROV65674.1"/>
    </source>
</evidence>
<feature type="domain" description="PTS EIIC type-2" evidence="17">
    <location>
        <begin position="313"/>
        <end position="655"/>
    </location>
</feature>
<keyword evidence="4" id="KW-1003">Cell membrane</keyword>
<evidence type="ECO:0000259" key="15">
    <source>
        <dbReference type="PROSITE" id="PS51094"/>
    </source>
</evidence>
<dbReference type="InterPro" id="IPR006327">
    <property type="entry name" value="PTS_IIC_fruc"/>
</dbReference>
<feature type="transmembrane region" description="Helical" evidence="14">
    <location>
        <begin position="589"/>
        <end position="608"/>
    </location>
</feature>
<sequence length="676" mass="68792">MSELITAELVDLDLSAATKEAAARSLAERMVAAHRVTDLDGFLADVAAREAQMPTGLDGGIGIPHCRSEHVNAPTLAFGRSAAGIDFGAADGPADLIFLIAAPAGADDDHLTILSGLARRLMDREFTAALRAATDPAAMAALIRGEEPMEEPAPAEERAEQAEDTPSETVEGAGSVPFRIVAVTSCPTGIAHTYMAAESLASAGRAEGVEVTVETQGSAGFKKLDPGVIAAADAVIWAHDVEVREKARFRGKPLVDVGVKAGINRPAELIAEARRKAERGEIAAVSEADGGRDSGKGDGAGSGADHAHFGVRLRTYLMSGVSYMVPFVAAGGLLIALSFAIGGYEIASAKSVADHFVWGDADSWAALLNQIGSAAFAFLVPVLAGYIAYGMADRPALVPGFVGGSIALTVNAGFLGGLVAGLLAGAVVMAIQRVPVHATLRGIMPVLVIPLIASAVVGFLMFIVVGKPIASLQNALTDWLNGLSGSNAVILGVVLGLMMCFDMGGPLNKVAYAFAVGGLADPTDGSLKVMAAVMAAGMVPPLAMALATTVRKKLFTKTERENGRAAWVLGASFITEGAIPFAAADPLRVIPSVMAGGAVTGALSMAFGATLRAPHGGVFVVPLIGEPFLYLLAIAAGTLVATALVVLLKGVRRAAPDAAGEAGAAGSDDSRVTVAA</sequence>